<evidence type="ECO:0000313" key="2">
    <source>
        <dbReference type="EMBL" id="EMG36596.1"/>
    </source>
</evidence>
<proteinExistence type="predicted"/>
<comment type="caution">
    <text evidence="2">The sequence shown here is derived from an EMBL/GenBank/DDBJ whole genome shotgun (WGS) entry which is preliminary data.</text>
</comment>
<sequence length="101" mass="11500">MPRIFECTACHNRDQEQMVTASIGPVLCKCCGSEQIVEVDTSEERMETMAQRLDSLEHMVMRQQKALNDHASEISELRRRVKNMEMADALFGSDGKDHVQS</sequence>
<gene>
    <name evidence="2" type="ORF">PCS_02608</name>
</gene>
<dbReference type="Proteomes" id="UP000011922">
    <property type="component" value="Unassembled WGS sequence"/>
</dbReference>
<evidence type="ECO:0000256" key="1">
    <source>
        <dbReference type="SAM" id="Coils"/>
    </source>
</evidence>
<evidence type="ECO:0000313" key="3">
    <source>
        <dbReference type="Proteomes" id="UP000011922"/>
    </source>
</evidence>
<dbReference type="AlphaFoldDB" id="M5Q0D0"/>
<name>M5Q0D0_DESAF</name>
<dbReference type="RefSeq" id="WP_005987862.1">
    <property type="nucleotide sequence ID" value="NZ_AOSV01000029.1"/>
</dbReference>
<protein>
    <submittedName>
        <fullName evidence="2">CHY zinc finger</fullName>
    </submittedName>
</protein>
<keyword evidence="1" id="KW-0175">Coiled coil</keyword>
<organism evidence="2 3">
    <name type="scientific">Desulfocurvibacter africanus PCS</name>
    <dbReference type="NCBI Taxonomy" id="1262666"/>
    <lineage>
        <taxon>Bacteria</taxon>
        <taxon>Pseudomonadati</taxon>
        <taxon>Thermodesulfobacteriota</taxon>
        <taxon>Desulfovibrionia</taxon>
        <taxon>Desulfovibrionales</taxon>
        <taxon>Desulfovibrionaceae</taxon>
        <taxon>Desulfocurvibacter</taxon>
    </lineage>
</organism>
<dbReference type="EMBL" id="AOSV01000029">
    <property type="protein sequence ID" value="EMG36596.1"/>
    <property type="molecule type" value="Genomic_DNA"/>
</dbReference>
<reference evidence="2 3" key="1">
    <citation type="journal article" date="2013" name="Genome Announc.">
        <title>Draft Genome Sequence for Desulfovibrio africanus Strain PCS.</title>
        <authorList>
            <person name="Brown S.D."/>
            <person name="Utturkar S.M."/>
            <person name="Arkin A.P."/>
            <person name="Deutschbauer A.M."/>
            <person name="Elias D.A."/>
            <person name="Hazen T.C."/>
            <person name="Chakraborty R."/>
        </authorList>
    </citation>
    <scope>NUCLEOTIDE SEQUENCE [LARGE SCALE GENOMIC DNA]</scope>
    <source>
        <strain evidence="2 3">PCS</strain>
    </source>
</reference>
<feature type="coiled-coil region" evidence="1">
    <location>
        <begin position="39"/>
        <end position="87"/>
    </location>
</feature>
<accession>M5Q0D0</accession>
<dbReference type="PATRIC" id="fig|1262666.3.peg.2648"/>